<protein>
    <submittedName>
        <fullName evidence="1">Uncharacterized protein</fullName>
    </submittedName>
</protein>
<evidence type="ECO:0000313" key="2">
    <source>
        <dbReference type="Proteomes" id="UP000299102"/>
    </source>
</evidence>
<dbReference type="EMBL" id="BGZK01002251">
    <property type="protein sequence ID" value="GBP92235.1"/>
    <property type="molecule type" value="Genomic_DNA"/>
</dbReference>
<dbReference type="AlphaFoldDB" id="A0A4C1ZZX0"/>
<name>A0A4C1ZZX0_EUMVA</name>
<accession>A0A4C1ZZX0</accession>
<organism evidence="1 2">
    <name type="scientific">Eumeta variegata</name>
    <name type="common">Bagworm moth</name>
    <name type="synonym">Eumeta japonica</name>
    <dbReference type="NCBI Taxonomy" id="151549"/>
    <lineage>
        <taxon>Eukaryota</taxon>
        <taxon>Metazoa</taxon>
        <taxon>Ecdysozoa</taxon>
        <taxon>Arthropoda</taxon>
        <taxon>Hexapoda</taxon>
        <taxon>Insecta</taxon>
        <taxon>Pterygota</taxon>
        <taxon>Neoptera</taxon>
        <taxon>Endopterygota</taxon>
        <taxon>Lepidoptera</taxon>
        <taxon>Glossata</taxon>
        <taxon>Ditrysia</taxon>
        <taxon>Tineoidea</taxon>
        <taxon>Psychidae</taxon>
        <taxon>Oiketicinae</taxon>
        <taxon>Eumeta</taxon>
    </lineage>
</organism>
<comment type="caution">
    <text evidence="1">The sequence shown here is derived from an EMBL/GenBank/DDBJ whole genome shotgun (WGS) entry which is preliminary data.</text>
</comment>
<dbReference type="Proteomes" id="UP000299102">
    <property type="component" value="Unassembled WGS sequence"/>
</dbReference>
<sequence>MNERISLVAICGRRGDEWSPKQNEGVVVAHVQLAIRLGDNAINRIANFVSGSESEETLGLKIMSEILVMLRMSSGKSLTDMRHTRLPNKHRRRVDIPPAILRYGRRSRILFISENEIRRPPGAAPVEYLIRAGGRCTLPLLRRAPETGCSRSDLIRYGESRS</sequence>
<evidence type="ECO:0000313" key="1">
    <source>
        <dbReference type="EMBL" id="GBP92235.1"/>
    </source>
</evidence>
<gene>
    <name evidence="1" type="ORF">EVAR_64418_1</name>
</gene>
<reference evidence="1 2" key="1">
    <citation type="journal article" date="2019" name="Commun. Biol.">
        <title>The bagworm genome reveals a unique fibroin gene that provides high tensile strength.</title>
        <authorList>
            <person name="Kono N."/>
            <person name="Nakamura H."/>
            <person name="Ohtoshi R."/>
            <person name="Tomita M."/>
            <person name="Numata K."/>
            <person name="Arakawa K."/>
        </authorList>
    </citation>
    <scope>NUCLEOTIDE SEQUENCE [LARGE SCALE GENOMIC DNA]</scope>
</reference>
<proteinExistence type="predicted"/>
<keyword evidence="2" id="KW-1185">Reference proteome</keyword>